<keyword evidence="2" id="KW-1185">Reference proteome</keyword>
<reference evidence="2" key="1">
    <citation type="journal article" date="2019" name="Int. J. Syst. Evol. Microbiol.">
        <title>The Global Catalogue of Microorganisms (GCM) 10K type strain sequencing project: providing services to taxonomists for standard genome sequencing and annotation.</title>
        <authorList>
            <consortium name="The Broad Institute Genomics Platform"/>
            <consortium name="The Broad Institute Genome Sequencing Center for Infectious Disease"/>
            <person name="Wu L."/>
            <person name="Ma J."/>
        </authorList>
    </citation>
    <scope>NUCLEOTIDE SEQUENCE [LARGE SCALE GENOMIC DNA]</scope>
    <source>
        <strain evidence="2">JCM 9095</strain>
    </source>
</reference>
<protein>
    <submittedName>
        <fullName evidence="1">Uncharacterized protein</fullName>
    </submittedName>
</protein>
<organism evidence="1 2">
    <name type="scientific">Streptomyces virens</name>
    <dbReference type="NCBI Taxonomy" id="285572"/>
    <lineage>
        <taxon>Bacteria</taxon>
        <taxon>Bacillati</taxon>
        <taxon>Actinomycetota</taxon>
        <taxon>Actinomycetes</taxon>
        <taxon>Kitasatosporales</taxon>
        <taxon>Streptomycetaceae</taxon>
        <taxon>Streptomyces</taxon>
    </lineage>
</organism>
<gene>
    <name evidence="1" type="ORF">GCM10010451_38100</name>
</gene>
<proteinExistence type="predicted"/>
<name>A0ABP6PQ99_9ACTN</name>
<comment type="caution">
    <text evidence="1">The sequence shown here is derived from an EMBL/GenBank/DDBJ whole genome shotgun (WGS) entry which is preliminary data.</text>
</comment>
<sequence>MAVAFVLPNLAYGVGVGSEDECDLLGEFPSGEPIAAEHAGELARGDLDAQTELAQGIPLAICNRDRMGEGWLVARREGWSGC</sequence>
<evidence type="ECO:0000313" key="2">
    <source>
        <dbReference type="Proteomes" id="UP001501866"/>
    </source>
</evidence>
<dbReference type="Proteomes" id="UP001501866">
    <property type="component" value="Unassembled WGS sequence"/>
</dbReference>
<evidence type="ECO:0000313" key="1">
    <source>
        <dbReference type="EMBL" id="GAA3185266.1"/>
    </source>
</evidence>
<accession>A0ABP6PQ99</accession>
<dbReference type="EMBL" id="BAAAUH010000028">
    <property type="protein sequence ID" value="GAA3185266.1"/>
    <property type="molecule type" value="Genomic_DNA"/>
</dbReference>